<evidence type="ECO:0000313" key="2">
    <source>
        <dbReference type="Proteomes" id="UP000249066"/>
    </source>
</evidence>
<gene>
    <name evidence="1" type="ORF">DI623_14165</name>
</gene>
<proteinExistence type="predicted"/>
<dbReference type="EMBL" id="QFNN01000117">
    <property type="protein sequence ID" value="PZO87735.1"/>
    <property type="molecule type" value="Genomic_DNA"/>
</dbReference>
<evidence type="ECO:0000313" key="1">
    <source>
        <dbReference type="EMBL" id="PZO87735.1"/>
    </source>
</evidence>
<name>A0A2W5BXD2_9SPHN</name>
<protein>
    <submittedName>
        <fullName evidence="1">Uncharacterized protein</fullName>
    </submittedName>
</protein>
<organism evidence="1 2">
    <name type="scientific">Sphingomonas sanxanigenens</name>
    <dbReference type="NCBI Taxonomy" id="397260"/>
    <lineage>
        <taxon>Bacteria</taxon>
        <taxon>Pseudomonadati</taxon>
        <taxon>Pseudomonadota</taxon>
        <taxon>Alphaproteobacteria</taxon>
        <taxon>Sphingomonadales</taxon>
        <taxon>Sphingomonadaceae</taxon>
        <taxon>Sphingomonas</taxon>
    </lineage>
</organism>
<reference evidence="1 2" key="1">
    <citation type="submission" date="2017-08" db="EMBL/GenBank/DDBJ databases">
        <title>Infants hospitalized years apart are colonized by the same room-sourced microbial strains.</title>
        <authorList>
            <person name="Brooks B."/>
            <person name="Olm M.R."/>
            <person name="Firek B.A."/>
            <person name="Baker R."/>
            <person name="Thomas B.C."/>
            <person name="Morowitz M.J."/>
            <person name="Banfield J.F."/>
        </authorList>
    </citation>
    <scope>NUCLEOTIDE SEQUENCE [LARGE SCALE GENOMIC DNA]</scope>
    <source>
        <strain evidence="1">S2_018_000_R2_101</strain>
    </source>
</reference>
<dbReference type="AlphaFoldDB" id="A0A2W5BXD2"/>
<accession>A0A2W5BXD2</accession>
<dbReference type="Proteomes" id="UP000249066">
    <property type="component" value="Unassembled WGS sequence"/>
</dbReference>
<comment type="caution">
    <text evidence="1">The sequence shown here is derived from an EMBL/GenBank/DDBJ whole genome shotgun (WGS) entry which is preliminary data.</text>
</comment>
<sequence length="263" mass="27613">MAVQDFGNKPLISPATESGLSYADLSDLALESPVVLSATVAEAIRLKDGESGSIPAGKARFYVSATVDTLIRGAGGIASTVNYLVDAPLDSRGKPPRLKKSKVILIASSAKGADLRLAAPDAQLAWTPATEATLRAILTEAAKPDAPPRITGVGNAFSVPGTLPGESETQIFLTTDDHRPVSLSIIRRPGEEPRWAVALSEIVDDAAAPPARDTLLWYRLACTLPPVIPESSLANADPDSVAQIRADYGLVIDGLGRCVRTRK</sequence>